<evidence type="ECO:0000313" key="5">
    <source>
        <dbReference type="EMBL" id="SUY29144.1"/>
    </source>
</evidence>
<accession>A0A381IP38</accession>
<evidence type="ECO:0000256" key="3">
    <source>
        <dbReference type="ARBA" id="ARBA00023163"/>
    </source>
</evidence>
<organism evidence="5 6">
    <name type="scientific">Aminobacter aminovorans</name>
    <name type="common">Chelatobacter heintzii</name>
    <dbReference type="NCBI Taxonomy" id="83263"/>
    <lineage>
        <taxon>Bacteria</taxon>
        <taxon>Pseudomonadati</taxon>
        <taxon>Pseudomonadota</taxon>
        <taxon>Alphaproteobacteria</taxon>
        <taxon>Hyphomicrobiales</taxon>
        <taxon>Phyllobacteriaceae</taxon>
        <taxon>Aminobacter</taxon>
    </lineage>
</organism>
<dbReference type="InterPro" id="IPR036390">
    <property type="entry name" value="WH_DNA-bd_sf"/>
</dbReference>
<dbReference type="Gene3D" id="1.20.120.530">
    <property type="entry name" value="GntR ligand-binding domain-like"/>
    <property type="match status" value="1"/>
</dbReference>
<feature type="domain" description="HTH gntR-type" evidence="4">
    <location>
        <begin position="11"/>
        <end position="81"/>
    </location>
</feature>
<protein>
    <submittedName>
        <fullName evidence="5">HTH-type transcriptional repressor yvoA</fullName>
    </submittedName>
</protein>
<dbReference type="Pfam" id="PF07729">
    <property type="entry name" value="FCD"/>
    <property type="match status" value="1"/>
</dbReference>
<dbReference type="SMART" id="SM00895">
    <property type="entry name" value="FCD"/>
    <property type="match status" value="1"/>
</dbReference>
<dbReference type="Gene3D" id="1.10.10.10">
    <property type="entry name" value="Winged helix-like DNA-binding domain superfamily/Winged helix DNA-binding domain"/>
    <property type="match status" value="1"/>
</dbReference>
<name>A0A381IP38_AMIAI</name>
<evidence type="ECO:0000313" key="6">
    <source>
        <dbReference type="Proteomes" id="UP000254701"/>
    </source>
</evidence>
<sequence length="249" mass="27089">MPIEYQDVVRTGVARQVADKIRAAILDGRLQIDERLPTEEDLAKSFGISRPTVREALKRLAAQNLIRSQRGPTGGTFVSRPDPEGLSSAITGAATLLVGVGAFDIDEIIGARLETEAICCRLACERRSDAALAAMRTEIALQRSKLLSDEDFCASDVRFHRAVVQAAGNGPLSLMMYTVVEAFMPITNMIVSHVRERSTVADFHEKLAGAIEARSASDATAVLSELLAYVRDSYALSLTRRAEREAKRG</sequence>
<dbReference type="SUPFAM" id="SSF48008">
    <property type="entry name" value="GntR ligand-binding domain-like"/>
    <property type="match status" value="1"/>
</dbReference>
<keyword evidence="2" id="KW-0238">DNA-binding</keyword>
<dbReference type="RefSeq" id="WP_115734395.1">
    <property type="nucleotide sequence ID" value="NZ_BAAAVY010000031.1"/>
</dbReference>
<dbReference type="Pfam" id="PF00392">
    <property type="entry name" value="GntR"/>
    <property type="match status" value="1"/>
</dbReference>
<reference evidence="5 6" key="1">
    <citation type="submission" date="2018-06" db="EMBL/GenBank/DDBJ databases">
        <authorList>
            <consortium name="Pathogen Informatics"/>
            <person name="Doyle S."/>
        </authorList>
    </citation>
    <scope>NUCLEOTIDE SEQUENCE [LARGE SCALE GENOMIC DNA]</scope>
    <source>
        <strain evidence="5 6">NCTC10684</strain>
    </source>
</reference>
<dbReference type="EMBL" id="UFSM01000003">
    <property type="protein sequence ID" value="SUY29144.1"/>
    <property type="molecule type" value="Genomic_DNA"/>
</dbReference>
<dbReference type="PROSITE" id="PS50949">
    <property type="entry name" value="HTH_GNTR"/>
    <property type="match status" value="1"/>
</dbReference>
<dbReference type="PANTHER" id="PTHR43537">
    <property type="entry name" value="TRANSCRIPTIONAL REGULATOR, GNTR FAMILY"/>
    <property type="match status" value="1"/>
</dbReference>
<gene>
    <name evidence="5" type="primary">yvoA_8</name>
    <name evidence="5" type="ORF">NCTC10684_05376</name>
</gene>
<dbReference type="AlphaFoldDB" id="A0A381IP38"/>
<dbReference type="GO" id="GO:0003677">
    <property type="term" value="F:DNA binding"/>
    <property type="evidence" value="ECO:0007669"/>
    <property type="project" value="UniProtKB-KW"/>
</dbReference>
<dbReference type="InterPro" id="IPR011711">
    <property type="entry name" value="GntR_C"/>
</dbReference>
<dbReference type="SMART" id="SM00345">
    <property type="entry name" value="HTH_GNTR"/>
    <property type="match status" value="1"/>
</dbReference>
<proteinExistence type="predicted"/>
<keyword evidence="1" id="KW-0805">Transcription regulation</keyword>
<evidence type="ECO:0000256" key="2">
    <source>
        <dbReference type="ARBA" id="ARBA00023125"/>
    </source>
</evidence>
<dbReference type="PANTHER" id="PTHR43537:SF5">
    <property type="entry name" value="UXU OPERON TRANSCRIPTIONAL REGULATOR"/>
    <property type="match status" value="1"/>
</dbReference>
<evidence type="ECO:0000259" key="4">
    <source>
        <dbReference type="PROSITE" id="PS50949"/>
    </source>
</evidence>
<dbReference type="SUPFAM" id="SSF46785">
    <property type="entry name" value="Winged helix' DNA-binding domain"/>
    <property type="match status" value="1"/>
</dbReference>
<dbReference type="InterPro" id="IPR036388">
    <property type="entry name" value="WH-like_DNA-bd_sf"/>
</dbReference>
<dbReference type="CDD" id="cd07377">
    <property type="entry name" value="WHTH_GntR"/>
    <property type="match status" value="1"/>
</dbReference>
<evidence type="ECO:0000256" key="1">
    <source>
        <dbReference type="ARBA" id="ARBA00023015"/>
    </source>
</evidence>
<dbReference type="OrthoDB" id="9812645at2"/>
<dbReference type="GO" id="GO:0003700">
    <property type="term" value="F:DNA-binding transcription factor activity"/>
    <property type="evidence" value="ECO:0007669"/>
    <property type="project" value="InterPro"/>
</dbReference>
<dbReference type="PRINTS" id="PR00035">
    <property type="entry name" value="HTHGNTR"/>
</dbReference>
<dbReference type="InterPro" id="IPR000524">
    <property type="entry name" value="Tscrpt_reg_HTH_GntR"/>
</dbReference>
<dbReference type="InterPro" id="IPR008920">
    <property type="entry name" value="TF_FadR/GntR_C"/>
</dbReference>
<keyword evidence="3" id="KW-0804">Transcription</keyword>
<dbReference type="Proteomes" id="UP000254701">
    <property type="component" value="Unassembled WGS sequence"/>
</dbReference>